<feature type="transmembrane region" description="Helical" evidence="12">
    <location>
        <begin position="389"/>
        <end position="412"/>
    </location>
</feature>
<keyword evidence="8" id="KW-0915">Sodium</keyword>
<comment type="similarity">
    <text evidence="11">Belongs to the Ca(2+):cation antiporter (CaCA) (TC 2.A.19) family. Cation/calcium exchanger (CCX) subfamily.</text>
</comment>
<evidence type="ECO:0000256" key="1">
    <source>
        <dbReference type="ARBA" id="ARBA00004141"/>
    </source>
</evidence>
<evidence type="ECO:0000256" key="9">
    <source>
        <dbReference type="ARBA" id="ARBA00023136"/>
    </source>
</evidence>
<dbReference type="PANTHER" id="PTHR12266:SF36">
    <property type="entry name" value="OS10G0436900 PROTEIN"/>
    <property type="match status" value="1"/>
</dbReference>
<evidence type="ECO:0000256" key="8">
    <source>
        <dbReference type="ARBA" id="ARBA00023053"/>
    </source>
</evidence>
<reference evidence="14 15" key="1">
    <citation type="submission" date="2019-12" db="EMBL/GenBank/DDBJ databases">
        <authorList>
            <person name="Alioto T."/>
            <person name="Alioto T."/>
            <person name="Gomez Garrido J."/>
        </authorList>
    </citation>
    <scope>NUCLEOTIDE SEQUENCE [LARGE SCALE GENOMIC DNA]</scope>
</reference>
<sequence length="528" mass="57757">MAGLRFMYETKSLSILLNLVFLLLLFCFISQFPTSNSSNSNNQRWLNHPIYNTIDDDIGCNGLQEYTVKQEKCYYVKSHKECQPRGYIPYLQIFYCKFSQVLGYTSLAFWLVILFYLLGDTASNYFCSSLEGLSGILKLSPTLAGITLLSLGNGAPDVLSSIISFSSEGTRDIGLNSILGGEFFVSSVVVGIINISVSKHGRKISRSSFVTNVVFLLFCLSCLLGILIMGKINLWGALSLLSLYLIYVFVVFMCPKEENLAENSDESPSALLPLTTNFPKENPNGSSDSNAPLLLFMANESHILTDHKVVSITLDPLLFSLFWGFNTSKQQILIYAIVGSSIGIALGILAFYTTARLSPPRKCLFLWLALGFLMSILWTYILAQELISLLVSTGLILGINHSILGLTVLAWGNSLGDLVSNVSLAKNGGPRGAQLAISGCYAGPIFNTLVGLGLSLTFSTWAAHPGSCTIHAEDSVFETIGFLIMGLLWALVILLNKKMKLDRFVGIGLLAMYACFLSLKIARTLSLL</sequence>
<dbReference type="GO" id="GO:0016020">
    <property type="term" value="C:membrane"/>
    <property type="evidence" value="ECO:0007669"/>
    <property type="project" value="UniProtKB-SubCell"/>
</dbReference>
<dbReference type="GO" id="GO:0008324">
    <property type="term" value="F:monoatomic cation transmembrane transporter activity"/>
    <property type="evidence" value="ECO:0007669"/>
    <property type="project" value="TreeGrafter"/>
</dbReference>
<dbReference type="Proteomes" id="UP000594638">
    <property type="component" value="Unassembled WGS sequence"/>
</dbReference>
<dbReference type="InterPro" id="IPR051359">
    <property type="entry name" value="CaCA_antiporter"/>
</dbReference>
<organism evidence="14 15">
    <name type="scientific">Olea europaea subsp. europaea</name>
    <dbReference type="NCBI Taxonomy" id="158383"/>
    <lineage>
        <taxon>Eukaryota</taxon>
        <taxon>Viridiplantae</taxon>
        <taxon>Streptophyta</taxon>
        <taxon>Embryophyta</taxon>
        <taxon>Tracheophyta</taxon>
        <taxon>Spermatophyta</taxon>
        <taxon>Magnoliopsida</taxon>
        <taxon>eudicotyledons</taxon>
        <taxon>Gunneridae</taxon>
        <taxon>Pentapetalae</taxon>
        <taxon>asterids</taxon>
        <taxon>lamiids</taxon>
        <taxon>Lamiales</taxon>
        <taxon>Oleaceae</taxon>
        <taxon>Oleeae</taxon>
        <taxon>Olea</taxon>
    </lineage>
</organism>
<evidence type="ECO:0000256" key="11">
    <source>
        <dbReference type="ARBA" id="ARBA00038187"/>
    </source>
</evidence>
<dbReference type="Gene3D" id="1.20.1420.30">
    <property type="entry name" value="NCX, central ion-binding region"/>
    <property type="match status" value="2"/>
</dbReference>
<evidence type="ECO:0000256" key="2">
    <source>
        <dbReference type="ARBA" id="ARBA00022448"/>
    </source>
</evidence>
<keyword evidence="7 12" id="KW-1133">Transmembrane helix</keyword>
<dbReference type="AlphaFoldDB" id="A0A8S0PIG9"/>
<feature type="transmembrane region" description="Helical" evidence="12">
    <location>
        <begin position="173"/>
        <end position="197"/>
    </location>
</feature>
<feature type="transmembrane region" description="Helical" evidence="12">
    <location>
        <begin position="476"/>
        <end position="495"/>
    </location>
</feature>
<keyword evidence="2" id="KW-0813">Transport</keyword>
<evidence type="ECO:0000256" key="12">
    <source>
        <dbReference type="SAM" id="Phobius"/>
    </source>
</evidence>
<keyword evidence="9 12" id="KW-0472">Membrane</keyword>
<keyword evidence="10" id="KW-0739">Sodium transport</keyword>
<evidence type="ECO:0000256" key="5">
    <source>
        <dbReference type="ARBA" id="ARBA00022692"/>
    </source>
</evidence>
<dbReference type="Pfam" id="PF01699">
    <property type="entry name" value="Na_Ca_ex"/>
    <property type="match status" value="2"/>
</dbReference>
<evidence type="ECO:0000256" key="7">
    <source>
        <dbReference type="ARBA" id="ARBA00022989"/>
    </source>
</evidence>
<feature type="domain" description="Sodium/calcium exchanger membrane region" evidence="13">
    <location>
        <begin position="368"/>
        <end position="521"/>
    </location>
</feature>
<feature type="transmembrane region" description="Helical" evidence="12">
    <location>
        <begin position="332"/>
        <end position="352"/>
    </location>
</feature>
<evidence type="ECO:0000256" key="10">
    <source>
        <dbReference type="ARBA" id="ARBA00023201"/>
    </source>
</evidence>
<keyword evidence="4" id="KW-0633">Potassium transport</keyword>
<gene>
    <name evidence="14" type="ORF">OLEA9_A021640</name>
</gene>
<keyword evidence="10" id="KW-0406">Ion transport</keyword>
<feature type="transmembrane region" description="Helical" evidence="12">
    <location>
        <begin position="433"/>
        <end position="456"/>
    </location>
</feature>
<accession>A0A8S0PIG9</accession>
<dbReference type="EMBL" id="CACTIH010000060">
    <property type="protein sequence ID" value="CAA2945565.1"/>
    <property type="molecule type" value="Genomic_DNA"/>
</dbReference>
<evidence type="ECO:0000256" key="3">
    <source>
        <dbReference type="ARBA" id="ARBA00022449"/>
    </source>
</evidence>
<feature type="transmembrane region" description="Helical" evidence="12">
    <location>
        <begin position="209"/>
        <end position="228"/>
    </location>
</feature>
<dbReference type="GO" id="GO:0006813">
    <property type="term" value="P:potassium ion transport"/>
    <property type="evidence" value="ECO:0007669"/>
    <property type="project" value="UniProtKB-KW"/>
</dbReference>
<keyword evidence="5 12" id="KW-0812">Transmembrane</keyword>
<dbReference type="InterPro" id="IPR004837">
    <property type="entry name" value="NaCa_Exmemb"/>
</dbReference>
<feature type="domain" description="Sodium/calcium exchanger membrane region" evidence="13">
    <location>
        <begin position="108"/>
        <end position="252"/>
    </location>
</feature>
<feature type="transmembrane region" description="Helical" evidence="12">
    <location>
        <begin position="101"/>
        <end position="118"/>
    </location>
</feature>
<evidence type="ECO:0000256" key="6">
    <source>
        <dbReference type="ARBA" id="ARBA00022958"/>
    </source>
</evidence>
<feature type="transmembrane region" description="Helical" evidence="12">
    <location>
        <begin position="12"/>
        <end position="32"/>
    </location>
</feature>
<dbReference type="GO" id="GO:0015297">
    <property type="term" value="F:antiporter activity"/>
    <property type="evidence" value="ECO:0007669"/>
    <property type="project" value="UniProtKB-KW"/>
</dbReference>
<feature type="transmembrane region" description="Helical" evidence="12">
    <location>
        <begin position="504"/>
        <end position="522"/>
    </location>
</feature>
<evidence type="ECO:0000256" key="4">
    <source>
        <dbReference type="ARBA" id="ARBA00022538"/>
    </source>
</evidence>
<evidence type="ECO:0000313" key="15">
    <source>
        <dbReference type="Proteomes" id="UP000594638"/>
    </source>
</evidence>
<keyword evidence="15" id="KW-1185">Reference proteome</keyword>
<evidence type="ECO:0000259" key="13">
    <source>
        <dbReference type="Pfam" id="PF01699"/>
    </source>
</evidence>
<comment type="caution">
    <text evidence="14">The sequence shown here is derived from an EMBL/GenBank/DDBJ whole genome shotgun (WGS) entry which is preliminary data.</text>
</comment>
<feature type="transmembrane region" description="Helical" evidence="12">
    <location>
        <begin position="130"/>
        <end position="153"/>
    </location>
</feature>
<dbReference type="OrthoDB" id="407410at2759"/>
<keyword evidence="6" id="KW-0630">Potassium</keyword>
<name>A0A8S0PIG9_OLEEU</name>
<protein>
    <submittedName>
        <fullName evidence="14">Cation calcium exchanger 1-like</fullName>
    </submittedName>
</protein>
<proteinExistence type="inferred from homology"/>
<dbReference type="PANTHER" id="PTHR12266">
    <property type="entry name" value="NA+/CA2+ K+ INDEPENDENT EXCHANGER"/>
    <property type="match status" value="1"/>
</dbReference>
<keyword evidence="3" id="KW-0050">Antiport</keyword>
<comment type="subcellular location">
    <subcellularLocation>
        <location evidence="1">Membrane</location>
        <topology evidence="1">Multi-pass membrane protein</topology>
    </subcellularLocation>
</comment>
<feature type="transmembrane region" description="Helical" evidence="12">
    <location>
        <begin position="234"/>
        <end position="254"/>
    </location>
</feature>
<evidence type="ECO:0000313" key="14">
    <source>
        <dbReference type="EMBL" id="CAA2945565.1"/>
    </source>
</evidence>
<dbReference type="InterPro" id="IPR044880">
    <property type="entry name" value="NCX_ion-bd_dom_sf"/>
</dbReference>
<dbReference type="GO" id="GO:0006814">
    <property type="term" value="P:sodium ion transport"/>
    <property type="evidence" value="ECO:0007669"/>
    <property type="project" value="UniProtKB-KW"/>
</dbReference>
<dbReference type="Gramene" id="OE9A021640T1">
    <property type="protein sequence ID" value="OE9A021640C1"/>
    <property type="gene ID" value="OE9A021640"/>
</dbReference>
<feature type="transmembrane region" description="Helical" evidence="12">
    <location>
        <begin position="364"/>
        <end position="383"/>
    </location>
</feature>